<dbReference type="STRING" id="706587.Desti_3380"/>
<evidence type="ECO:0000256" key="1">
    <source>
        <dbReference type="SAM" id="MobiDB-lite"/>
    </source>
</evidence>
<sequence length="236" mass="27163">MESVLAYSRDRHQLRCALMDKGFHKALAACDAMEPAILEQLIGTCFTLQHHRDTQKTAKQPTLWHKIRSELGLSQAELAAEISKFHRLDVSGQTKKWRVDREKFAEASFNKNDLRMWKSGSLYSKKMDAWEKTHPQPSLRHIGVEDIMQIERTRPHRESLKSGFVEVFERFFTEKCGVALSWEDLTAPLIGSRDPRKSRMPETEKKRNKEKRATTDALDGPLFPDGTEQELVAEVA</sequence>
<accession>I4C8Z4</accession>
<organism evidence="2 3">
    <name type="scientific">Desulfomonile tiedjei (strain ATCC 49306 / DSM 6799 / DCB-1)</name>
    <dbReference type="NCBI Taxonomy" id="706587"/>
    <lineage>
        <taxon>Bacteria</taxon>
        <taxon>Pseudomonadati</taxon>
        <taxon>Thermodesulfobacteriota</taxon>
        <taxon>Desulfomonilia</taxon>
        <taxon>Desulfomonilales</taxon>
        <taxon>Desulfomonilaceae</taxon>
        <taxon>Desulfomonile</taxon>
    </lineage>
</organism>
<dbReference type="AlphaFoldDB" id="I4C8Z4"/>
<dbReference type="Proteomes" id="UP000006055">
    <property type="component" value="Chromosome"/>
</dbReference>
<dbReference type="KEGG" id="dti:Desti_3380"/>
<evidence type="ECO:0000313" key="3">
    <source>
        <dbReference type="Proteomes" id="UP000006055"/>
    </source>
</evidence>
<keyword evidence="3" id="KW-1185">Reference proteome</keyword>
<dbReference type="RefSeq" id="WP_014811169.1">
    <property type="nucleotide sequence ID" value="NC_018025.1"/>
</dbReference>
<protein>
    <submittedName>
        <fullName evidence="2">Uncharacterized protein</fullName>
    </submittedName>
</protein>
<feature type="compositionally biased region" description="Basic and acidic residues" evidence="1">
    <location>
        <begin position="193"/>
        <end position="214"/>
    </location>
</feature>
<evidence type="ECO:0000313" key="2">
    <source>
        <dbReference type="EMBL" id="AFM26035.1"/>
    </source>
</evidence>
<feature type="region of interest" description="Disordered" evidence="1">
    <location>
        <begin position="191"/>
        <end position="236"/>
    </location>
</feature>
<reference evidence="3" key="1">
    <citation type="submission" date="2012-06" db="EMBL/GenBank/DDBJ databases">
        <title>Complete sequence of chromosome of Desulfomonile tiedjei DSM 6799.</title>
        <authorList>
            <person name="Lucas S."/>
            <person name="Copeland A."/>
            <person name="Lapidus A."/>
            <person name="Glavina del Rio T."/>
            <person name="Dalin E."/>
            <person name="Tice H."/>
            <person name="Bruce D."/>
            <person name="Goodwin L."/>
            <person name="Pitluck S."/>
            <person name="Peters L."/>
            <person name="Ovchinnikova G."/>
            <person name="Zeytun A."/>
            <person name="Lu M."/>
            <person name="Kyrpides N."/>
            <person name="Mavromatis K."/>
            <person name="Ivanova N."/>
            <person name="Brettin T."/>
            <person name="Detter J.C."/>
            <person name="Han C."/>
            <person name="Larimer F."/>
            <person name="Land M."/>
            <person name="Hauser L."/>
            <person name="Markowitz V."/>
            <person name="Cheng J.-F."/>
            <person name="Hugenholtz P."/>
            <person name="Woyke T."/>
            <person name="Wu D."/>
            <person name="Spring S."/>
            <person name="Schroeder M."/>
            <person name="Brambilla E."/>
            <person name="Klenk H.-P."/>
            <person name="Eisen J.A."/>
        </authorList>
    </citation>
    <scope>NUCLEOTIDE SEQUENCE [LARGE SCALE GENOMIC DNA]</scope>
    <source>
        <strain evidence="3">ATCC 49306 / DSM 6799 / DCB-1</strain>
    </source>
</reference>
<name>I4C8Z4_DESTA</name>
<gene>
    <name evidence="2" type="ordered locus">Desti_3380</name>
</gene>
<dbReference type="HOGENOM" id="CLU_1164404_0_0_7"/>
<dbReference type="EMBL" id="CP003360">
    <property type="protein sequence ID" value="AFM26035.1"/>
    <property type="molecule type" value="Genomic_DNA"/>
</dbReference>
<proteinExistence type="predicted"/>